<organism evidence="1 2">
    <name type="scientific">Novosphingobium pituita</name>
    <dbReference type="NCBI Taxonomy" id="3056842"/>
    <lineage>
        <taxon>Bacteria</taxon>
        <taxon>Pseudomonadati</taxon>
        <taxon>Pseudomonadota</taxon>
        <taxon>Alphaproteobacteria</taxon>
        <taxon>Sphingomonadales</taxon>
        <taxon>Sphingomonadaceae</taxon>
        <taxon>Novosphingobium</taxon>
    </lineage>
</organism>
<dbReference type="RefSeq" id="WP_317975982.1">
    <property type="nucleotide sequence ID" value="NZ_BTFW01000001.1"/>
</dbReference>
<gene>
    <name evidence="1" type="ORF">NUTIK01_31750</name>
</gene>
<accession>A0ABQ6PB08</accession>
<evidence type="ECO:0008006" key="3">
    <source>
        <dbReference type="Google" id="ProtNLM"/>
    </source>
</evidence>
<proteinExistence type="predicted"/>
<reference evidence="1 2" key="1">
    <citation type="submission" date="2023-06" db="EMBL/GenBank/DDBJ databases">
        <title>Draft genome sequence of Novosphingobium sp. strain IK01.</title>
        <authorList>
            <person name="Hatamoto M."/>
            <person name="Ikarashi T."/>
            <person name="Yamaguchi T."/>
        </authorList>
    </citation>
    <scope>NUCLEOTIDE SEQUENCE [LARGE SCALE GENOMIC DNA]</scope>
    <source>
        <strain evidence="1 2">IK01</strain>
    </source>
</reference>
<name>A0ABQ6PB08_9SPHN</name>
<dbReference type="EMBL" id="BTFW01000001">
    <property type="protein sequence ID" value="GMM62398.1"/>
    <property type="molecule type" value="Genomic_DNA"/>
</dbReference>
<keyword evidence="2" id="KW-1185">Reference proteome</keyword>
<sequence length="180" mass="19705">MAHAAAAPALPSTLSATATPGLDPARPCDSPAHHAFDFWLGDWAVYDAQSDRQVATDHVDALYGHCVIRQQMRFVGQTYRHPGTPFPLAGMSISRFDGQHWVQLWADNQWGAIILSGKARADGAVELDSVIPSRGRDMRLVWHAVPEGVRIEQAGAVAGSGTYETYPALLYRRLKPAKFK</sequence>
<protein>
    <recommendedName>
        <fullName evidence="3">DUF1579 domain-containing protein</fullName>
    </recommendedName>
</protein>
<evidence type="ECO:0000313" key="2">
    <source>
        <dbReference type="Proteomes" id="UP001187221"/>
    </source>
</evidence>
<dbReference type="Proteomes" id="UP001187221">
    <property type="component" value="Unassembled WGS sequence"/>
</dbReference>
<evidence type="ECO:0000313" key="1">
    <source>
        <dbReference type="EMBL" id="GMM62398.1"/>
    </source>
</evidence>
<comment type="caution">
    <text evidence="1">The sequence shown here is derived from an EMBL/GenBank/DDBJ whole genome shotgun (WGS) entry which is preliminary data.</text>
</comment>